<accession>A0A2T4C850</accession>
<proteinExistence type="predicted"/>
<evidence type="ECO:0000313" key="2">
    <source>
        <dbReference type="Proteomes" id="UP000240760"/>
    </source>
</evidence>
<dbReference type="EMBL" id="KZ679130">
    <property type="protein sequence ID" value="PTB77692.1"/>
    <property type="molecule type" value="Genomic_DNA"/>
</dbReference>
<keyword evidence="2" id="KW-1185">Reference proteome</keyword>
<organism evidence="1 2">
    <name type="scientific">Trichoderma longibrachiatum ATCC 18648</name>
    <dbReference type="NCBI Taxonomy" id="983965"/>
    <lineage>
        <taxon>Eukaryota</taxon>
        <taxon>Fungi</taxon>
        <taxon>Dikarya</taxon>
        <taxon>Ascomycota</taxon>
        <taxon>Pezizomycotina</taxon>
        <taxon>Sordariomycetes</taxon>
        <taxon>Hypocreomycetidae</taxon>
        <taxon>Hypocreales</taxon>
        <taxon>Hypocreaceae</taxon>
        <taxon>Trichoderma</taxon>
    </lineage>
</organism>
<reference evidence="1 2" key="1">
    <citation type="submission" date="2016-07" db="EMBL/GenBank/DDBJ databases">
        <title>Multiple horizontal gene transfer events from other fungi enriched the ability of initially mycotrophic Trichoderma (Ascomycota) to feed on dead plant biomass.</title>
        <authorList>
            <consortium name="DOE Joint Genome Institute"/>
            <person name="Aerts A."/>
            <person name="Atanasova L."/>
            <person name="Chenthamara K."/>
            <person name="Zhang J."/>
            <person name="Grujic M."/>
            <person name="Henrissat B."/>
            <person name="Kuo A."/>
            <person name="Salamov A."/>
            <person name="Lipzen A."/>
            <person name="Labutti K."/>
            <person name="Barry K."/>
            <person name="Miao Y."/>
            <person name="Rahimi M.J."/>
            <person name="Shen Q."/>
            <person name="Grigoriev I.V."/>
            <person name="Kubicek C.P."/>
            <person name="Druzhinina I.S."/>
        </authorList>
    </citation>
    <scope>NUCLEOTIDE SEQUENCE [LARGE SCALE GENOMIC DNA]</scope>
    <source>
        <strain evidence="1 2">ATCC 18648</strain>
    </source>
</reference>
<dbReference type="Proteomes" id="UP000240760">
    <property type="component" value="Unassembled WGS sequence"/>
</dbReference>
<sequence>MAMESGKRAGRPPGIYRRGIWRFGYIWIYLAPSAIRDSISSTCLVSMGQSPVALAITTCPTVSDQALSLCKWTAAQPLLLHLRLRLQLRHDGSNSAFSQLHPLSNRGASRLTCYNSGLLTNNLTSSHQQTRRITTPAASCLSLRPHGEASLARAELLWPARRIAS</sequence>
<name>A0A2T4C850_TRILO</name>
<evidence type="ECO:0000313" key="1">
    <source>
        <dbReference type="EMBL" id="PTB77692.1"/>
    </source>
</evidence>
<dbReference type="AlphaFoldDB" id="A0A2T4C850"/>
<protein>
    <submittedName>
        <fullName evidence="1">Uncharacterized protein</fullName>
    </submittedName>
</protein>
<gene>
    <name evidence="1" type="ORF">M440DRAFT_289719</name>
</gene>